<dbReference type="GO" id="GO:1990904">
    <property type="term" value="C:ribonucleoprotein complex"/>
    <property type="evidence" value="ECO:0007669"/>
    <property type="project" value="UniProtKB-KW"/>
</dbReference>
<comment type="similarity">
    <text evidence="2">Belongs to the Ro 60 kDa family.</text>
</comment>
<evidence type="ECO:0000259" key="8">
    <source>
        <dbReference type="PROSITE" id="PS50988"/>
    </source>
</evidence>
<dbReference type="InterPro" id="IPR040322">
    <property type="entry name" value="TROVE2"/>
</dbReference>
<keyword evidence="3" id="KW-0963">Cytoplasm</keyword>
<feature type="compositionally biased region" description="Polar residues" evidence="7">
    <location>
        <begin position="7"/>
        <end position="21"/>
    </location>
</feature>
<dbReference type="InterPro" id="IPR036465">
    <property type="entry name" value="vWFA_dom_sf"/>
</dbReference>
<proteinExistence type="inferred from homology"/>
<dbReference type="PROSITE" id="PS50988">
    <property type="entry name" value="TROVE"/>
    <property type="match status" value="1"/>
</dbReference>
<dbReference type="Proteomes" id="UP000261731">
    <property type="component" value="Segment"/>
</dbReference>
<dbReference type="PANTHER" id="PTHR14202">
    <property type="entry name" value="60 KDA RIBONUCLEOPROTEIN SSA/RO"/>
    <property type="match status" value="1"/>
</dbReference>
<evidence type="ECO:0000256" key="4">
    <source>
        <dbReference type="ARBA" id="ARBA00022723"/>
    </source>
</evidence>
<keyword evidence="4" id="KW-0479">Metal-binding</keyword>
<keyword evidence="6" id="KW-0687">Ribonucleoprotein</keyword>
<reference evidence="9 10" key="1">
    <citation type="submission" date="2018-07" db="EMBL/GenBank/DDBJ databases">
        <authorList>
            <person name="Bragdon E."/>
            <person name="Orellana H."/>
            <person name="Sterchele H."/>
            <person name="Molloy S.D."/>
            <person name="Garlena R.A."/>
            <person name="Russell D.A."/>
            <person name="Pope W.H."/>
            <person name="Jacobs-Sera D."/>
            <person name="Hatfull G.F."/>
        </authorList>
    </citation>
    <scope>NUCLEOTIDE SEQUENCE [LARGE SCALE GENOMIC DNA]</scope>
</reference>
<dbReference type="GO" id="GO:0003723">
    <property type="term" value="F:RNA binding"/>
    <property type="evidence" value="ECO:0007669"/>
    <property type="project" value="UniProtKB-KW"/>
</dbReference>
<dbReference type="SUPFAM" id="SSF140864">
    <property type="entry name" value="TROVE domain-like"/>
    <property type="match status" value="1"/>
</dbReference>
<feature type="region of interest" description="Disordered" evidence="7">
    <location>
        <begin position="1"/>
        <end position="61"/>
    </location>
</feature>
<sequence length="558" mass="61321">MLKKPNRNTFMQLSSHGTIQHTGAEGMSRYNTATKARPAQKSSAIKAGTKPKTNPQGGIGFKRGDAKSELFLSAATSFMQPKFYETESDLRARQRKLIAKVAVSDPEWTFEFLTWLRTEGNLRTGSLTLAADAVRERLKAGKTGWNRQIISTVLRRPDEPGEMLAYWTTNYGRNVPISVKRGIADVIEGQYNERNFLKYDSASRAFRFGDVIELTHPKMTGSRGDLASYAITVGKGHDAEIPSSLSMIRKNRNLRQWTPGEIVERAKYRGDDLMPLSDVLSAAGMTWEDIPALVNGPWTPELWEAAIPNMGVMALMRNLRNFDQVGISKQAAKMVRDKLSDPEAVRKSRILPLRALSAYKAVSNSRWHGALEDAVDITLDNVPALKGRTLILVDCSGSMFFGNGTDLSYAESAAVFGTALAAKAEKATLVHYGSSSREVPVPRGASVLEMARSVHSMGGTATAAAIQQHYNGHDRVILLTDEQHNGGGYGWGSRYVSQNPSDYVPKHIPLITFNLAGYKLGGVKDGPNRLTFSSLSDSAWKLVDMFGNGMSGWPWEAN</sequence>
<evidence type="ECO:0000256" key="5">
    <source>
        <dbReference type="ARBA" id="ARBA00022884"/>
    </source>
</evidence>
<feature type="domain" description="TROVE" evidence="8">
    <location>
        <begin position="52"/>
        <end position="387"/>
    </location>
</feature>
<dbReference type="RefSeq" id="YP_010245947.1">
    <property type="nucleotide sequence ID" value="NC_060131.1"/>
</dbReference>
<dbReference type="PANTHER" id="PTHR14202:SF0">
    <property type="entry name" value="RNA-BINDING PROTEIN RO60"/>
    <property type="match status" value="1"/>
</dbReference>
<protein>
    <submittedName>
        <fullName evidence="9">Ro-like RNA binding protein</fullName>
    </submittedName>
</protein>
<dbReference type="GO" id="GO:0046872">
    <property type="term" value="F:metal ion binding"/>
    <property type="evidence" value="ECO:0007669"/>
    <property type="project" value="UniProtKB-KW"/>
</dbReference>
<dbReference type="EMBL" id="MH651182">
    <property type="protein sequence ID" value="AXQ64456.1"/>
    <property type="molecule type" value="Genomic_DNA"/>
</dbReference>
<evidence type="ECO:0000256" key="3">
    <source>
        <dbReference type="ARBA" id="ARBA00022490"/>
    </source>
</evidence>
<evidence type="ECO:0000313" key="10">
    <source>
        <dbReference type="Proteomes" id="UP000261731"/>
    </source>
</evidence>
<comment type="subcellular location">
    <subcellularLocation>
        <location evidence="1">Cytoplasm</location>
    </subcellularLocation>
</comment>
<dbReference type="Gene3D" id="3.40.50.410">
    <property type="entry name" value="von Willebrand factor, type A domain"/>
    <property type="match status" value="1"/>
</dbReference>
<keyword evidence="5" id="KW-0694">RNA-binding</keyword>
<dbReference type="InterPro" id="IPR037214">
    <property type="entry name" value="TROVE_dom_sf"/>
</dbReference>
<organism evidence="9 10">
    <name type="scientific">Gordonia phage Neville</name>
    <dbReference type="NCBI Taxonomy" id="2301693"/>
    <lineage>
        <taxon>Viruses</taxon>
        <taxon>Duplodnaviria</taxon>
        <taxon>Heunggongvirae</taxon>
        <taxon>Uroviricota</taxon>
        <taxon>Caudoviricetes</taxon>
        <taxon>Deeyouvirinae</taxon>
        <taxon>Nevillevirus</taxon>
        <taxon>Nevillevirus neville</taxon>
    </lineage>
</organism>
<dbReference type="Pfam" id="PF05731">
    <property type="entry name" value="TROVE"/>
    <property type="match status" value="1"/>
</dbReference>
<dbReference type="GeneID" id="70080506"/>
<evidence type="ECO:0000256" key="6">
    <source>
        <dbReference type="ARBA" id="ARBA00023274"/>
    </source>
</evidence>
<evidence type="ECO:0000256" key="1">
    <source>
        <dbReference type="ARBA" id="ARBA00004496"/>
    </source>
</evidence>
<accession>A0A385DYC7</accession>
<dbReference type="InterPro" id="IPR008858">
    <property type="entry name" value="TROVE_dom"/>
</dbReference>
<name>A0A385DYC7_9CAUD</name>
<evidence type="ECO:0000256" key="2">
    <source>
        <dbReference type="ARBA" id="ARBA00007814"/>
    </source>
</evidence>
<gene>
    <name evidence="9" type="primary">91</name>
    <name evidence="9" type="ORF">SEA_NEVILLE_91</name>
</gene>
<dbReference type="KEGG" id="vg:70080506"/>
<evidence type="ECO:0000313" key="9">
    <source>
        <dbReference type="EMBL" id="AXQ64456.1"/>
    </source>
</evidence>
<keyword evidence="10" id="KW-1185">Reference proteome</keyword>
<dbReference type="SUPFAM" id="SSF53300">
    <property type="entry name" value="vWA-like"/>
    <property type="match status" value="1"/>
</dbReference>
<evidence type="ECO:0000256" key="7">
    <source>
        <dbReference type="SAM" id="MobiDB-lite"/>
    </source>
</evidence>